<accession>A0A1E5QKL3</accession>
<dbReference type="PANTHER" id="PTHR23509:SF10">
    <property type="entry name" value="LD21067P"/>
    <property type="match status" value="1"/>
</dbReference>
<proteinExistence type="predicted"/>
<protein>
    <recommendedName>
        <fullName evidence="2">Alpha/beta hydrolase</fullName>
    </recommendedName>
</protein>
<dbReference type="SUPFAM" id="SSF53474">
    <property type="entry name" value="alpha/beta-Hydrolases"/>
    <property type="match status" value="1"/>
</dbReference>
<dbReference type="InterPro" id="IPR029058">
    <property type="entry name" value="AB_hydrolase_fold"/>
</dbReference>
<dbReference type="STRING" id="1781255.BH720_12435"/>
<organism evidence="1">
    <name type="scientific">Desertifilum tharense IPPAS B-1220</name>
    <dbReference type="NCBI Taxonomy" id="1781255"/>
    <lineage>
        <taxon>Bacteria</taxon>
        <taxon>Bacillati</taxon>
        <taxon>Cyanobacteriota</taxon>
        <taxon>Cyanophyceae</taxon>
        <taxon>Desertifilales</taxon>
        <taxon>Desertifilaceae</taxon>
        <taxon>Desertifilum</taxon>
    </lineage>
</organism>
<dbReference type="OrthoDB" id="70513at2"/>
<dbReference type="EMBL" id="MJGC01000059">
    <property type="protein sequence ID" value="OEJ74903.1"/>
    <property type="molecule type" value="Genomic_DNA"/>
</dbReference>
<evidence type="ECO:0000313" key="1">
    <source>
        <dbReference type="EMBL" id="OEJ74903.1"/>
    </source>
</evidence>
<gene>
    <name evidence="1" type="ORF">BH720_12435</name>
</gene>
<dbReference type="InterPro" id="IPR058055">
    <property type="entry name" value="PA-PLA1"/>
</dbReference>
<dbReference type="GO" id="GO:0004620">
    <property type="term" value="F:phospholipase activity"/>
    <property type="evidence" value="ECO:0007669"/>
    <property type="project" value="TreeGrafter"/>
</dbReference>
<sequence length="285" mass="33321">MKPHLLIFIHGIGEGPSTKYYRQLLNNIGRYYQEYNQVDQITFQKSFLPVFVEWQRYISNAERELFKLCFPDLPTELKTANVLRNPMFGLRYFMTLFLGDVTAYVAVNDNKIRSSVWHDMKRALAQYEGYSIIAHSLGSIVAYDYVFNLLVRNVLFLADFHPQPPAEDIVRLQNNFTHLFTLGAPIGLFMMRQGELWMEERNFRDIINPVQGSHRRWLNFHNNCDPIAYPLEKLFAQNSQNSNCFLQDIHVQTGNLVVNSHLNYWQNDKVAQQIARTLSLVHSTP</sequence>
<dbReference type="Gene3D" id="3.40.50.1820">
    <property type="entry name" value="alpha/beta hydrolase"/>
    <property type="match status" value="1"/>
</dbReference>
<comment type="caution">
    <text evidence="1">The sequence shown here is derived from an EMBL/GenBank/DDBJ whole genome shotgun (WGS) entry which is preliminary data.</text>
</comment>
<evidence type="ECO:0008006" key="2">
    <source>
        <dbReference type="Google" id="ProtNLM"/>
    </source>
</evidence>
<dbReference type="AlphaFoldDB" id="A0A1E5QKL3"/>
<dbReference type="RefSeq" id="WP_069967527.1">
    <property type="nucleotide sequence ID" value="NZ_CM124774.1"/>
</dbReference>
<name>A0A1E5QKL3_9CYAN</name>
<dbReference type="PANTHER" id="PTHR23509">
    <property type="entry name" value="PA-PL1 PHOSPHOLIPASE FAMILY"/>
    <property type="match status" value="1"/>
</dbReference>
<dbReference type="GO" id="GO:0005737">
    <property type="term" value="C:cytoplasm"/>
    <property type="evidence" value="ECO:0007669"/>
    <property type="project" value="TreeGrafter"/>
</dbReference>
<reference evidence="1" key="1">
    <citation type="submission" date="2016-09" db="EMBL/GenBank/DDBJ databases">
        <title>Draft genome of thermotolerant cyanobacterium Desertifilum sp. strain IPPAS B-1220.</title>
        <authorList>
            <person name="Sinetova M.A."/>
            <person name="Bolakhan K."/>
            <person name="Zayadan B.K."/>
            <person name="Mironov K.S."/>
            <person name="Ustinova V."/>
            <person name="Kupriyanova E.V."/>
            <person name="Sidorov R.A."/>
            <person name="Skrypnik A.N."/>
            <person name="Gogoleva N.E."/>
            <person name="Gogolev Y.V."/>
            <person name="Los D.A."/>
        </authorList>
    </citation>
    <scope>NUCLEOTIDE SEQUENCE [LARGE SCALE GENOMIC DNA]</scope>
    <source>
        <strain evidence="1">IPPAS B-1220</strain>
    </source>
</reference>